<evidence type="ECO:0000256" key="1">
    <source>
        <dbReference type="SAM" id="Coils"/>
    </source>
</evidence>
<organism evidence="4 5">
    <name type="scientific">Trematosphaeria pertusa</name>
    <dbReference type="NCBI Taxonomy" id="390896"/>
    <lineage>
        <taxon>Eukaryota</taxon>
        <taxon>Fungi</taxon>
        <taxon>Dikarya</taxon>
        <taxon>Ascomycota</taxon>
        <taxon>Pezizomycotina</taxon>
        <taxon>Dothideomycetes</taxon>
        <taxon>Pleosporomycetidae</taxon>
        <taxon>Pleosporales</taxon>
        <taxon>Massarineae</taxon>
        <taxon>Trematosphaeriaceae</taxon>
        <taxon>Trematosphaeria</taxon>
    </lineage>
</organism>
<name>A0A6A6IPB5_9PLEO</name>
<evidence type="ECO:0000313" key="5">
    <source>
        <dbReference type="Proteomes" id="UP000800094"/>
    </source>
</evidence>
<keyword evidence="5" id="KW-1185">Reference proteome</keyword>
<sequence length="603" mass="66091">MPFAWENFGAPTPFKANAAELRAAELAEEVAALRKQLSTAKAAKAVAEQREAVALRCFGTELQRNRSMDDWDRAAELQQQLDVLKEDNKDIRSQLSAVTGHLQGKEADIAYKDNEISSLTTDKDQLKASLADVKQKLDEQLEASQEIDSHLNNAYADLGREQTAHKATVKAKDDAEAKLKETEGELHSLHTQWEELQNRVQELEAQTAEMQDLEREHQALQDDIENLRNQLGSHDRTILVKDARIQHLETQYQKALEGKLNAEAAANAAAAPTSVPTFTAGDESLEDELANTAGFEDNGSEFEQLDYSGITEIADIAPIEPAAAPKLSIGVVQAASVAPVAAQTDTSSTQTDERQISTTSAQTDECQTTTSYTQTDAPEKRAIAAQTDTPKLSAGVIHAASIHVPPIEPKKALTTTATQTDVVPVEAEKTVSTTATQTDHLRDLKTTAAQTDVSNPLIRKSRVSTVLNIWPIADNTTAETTTATAATQTEKTAEKSPERIITVTTSSKRSVLERYYPLISALIVFFCFMAYAMLEAWKVESGYYYSHNDFSYGAFGNGRYLFGFFPIGFDIGHSRLSEEICRHTSTAIAVFEDWAGITPTPMY</sequence>
<reference evidence="4" key="1">
    <citation type="journal article" date="2020" name="Stud. Mycol.">
        <title>101 Dothideomycetes genomes: a test case for predicting lifestyles and emergence of pathogens.</title>
        <authorList>
            <person name="Haridas S."/>
            <person name="Albert R."/>
            <person name="Binder M."/>
            <person name="Bloem J."/>
            <person name="Labutti K."/>
            <person name="Salamov A."/>
            <person name="Andreopoulos B."/>
            <person name="Baker S."/>
            <person name="Barry K."/>
            <person name="Bills G."/>
            <person name="Bluhm B."/>
            <person name="Cannon C."/>
            <person name="Castanera R."/>
            <person name="Culley D."/>
            <person name="Daum C."/>
            <person name="Ezra D."/>
            <person name="Gonzalez J."/>
            <person name="Henrissat B."/>
            <person name="Kuo A."/>
            <person name="Liang C."/>
            <person name="Lipzen A."/>
            <person name="Lutzoni F."/>
            <person name="Magnuson J."/>
            <person name="Mondo S."/>
            <person name="Nolan M."/>
            <person name="Ohm R."/>
            <person name="Pangilinan J."/>
            <person name="Park H.-J."/>
            <person name="Ramirez L."/>
            <person name="Alfaro M."/>
            <person name="Sun H."/>
            <person name="Tritt A."/>
            <person name="Yoshinaga Y."/>
            <person name="Zwiers L.-H."/>
            <person name="Turgeon B."/>
            <person name="Goodwin S."/>
            <person name="Spatafora J."/>
            <person name="Crous P."/>
            <person name="Grigoriev I."/>
        </authorList>
    </citation>
    <scope>NUCLEOTIDE SEQUENCE</scope>
    <source>
        <strain evidence="4">CBS 122368</strain>
    </source>
</reference>
<keyword evidence="3" id="KW-1133">Transmembrane helix</keyword>
<gene>
    <name evidence="4" type="ORF">BU26DRAFT_516787</name>
</gene>
<feature type="coiled-coil region" evidence="1">
    <location>
        <begin position="16"/>
        <end position="50"/>
    </location>
</feature>
<dbReference type="SUPFAM" id="SSF57997">
    <property type="entry name" value="Tropomyosin"/>
    <property type="match status" value="1"/>
</dbReference>
<keyword evidence="1" id="KW-0175">Coiled coil</keyword>
<protein>
    <submittedName>
        <fullName evidence="4">Uncharacterized protein</fullName>
    </submittedName>
</protein>
<feature type="coiled-coil region" evidence="1">
    <location>
        <begin position="74"/>
        <end position="237"/>
    </location>
</feature>
<keyword evidence="3" id="KW-0812">Transmembrane</keyword>
<dbReference type="Proteomes" id="UP000800094">
    <property type="component" value="Unassembled WGS sequence"/>
</dbReference>
<accession>A0A6A6IPB5</accession>
<dbReference type="GeneID" id="54581748"/>
<evidence type="ECO:0000256" key="3">
    <source>
        <dbReference type="SAM" id="Phobius"/>
    </source>
</evidence>
<evidence type="ECO:0000256" key="2">
    <source>
        <dbReference type="SAM" id="MobiDB-lite"/>
    </source>
</evidence>
<feature type="transmembrane region" description="Helical" evidence="3">
    <location>
        <begin position="515"/>
        <end position="534"/>
    </location>
</feature>
<feature type="compositionally biased region" description="Polar residues" evidence="2">
    <location>
        <begin position="344"/>
        <end position="376"/>
    </location>
</feature>
<feature type="region of interest" description="Disordered" evidence="2">
    <location>
        <begin position="341"/>
        <end position="377"/>
    </location>
</feature>
<dbReference type="EMBL" id="ML987192">
    <property type="protein sequence ID" value="KAF2252089.1"/>
    <property type="molecule type" value="Genomic_DNA"/>
</dbReference>
<proteinExistence type="predicted"/>
<dbReference type="Gene3D" id="1.10.287.1490">
    <property type="match status" value="1"/>
</dbReference>
<dbReference type="AlphaFoldDB" id="A0A6A6IPB5"/>
<keyword evidence="3" id="KW-0472">Membrane</keyword>
<evidence type="ECO:0000313" key="4">
    <source>
        <dbReference type="EMBL" id="KAF2252089.1"/>
    </source>
</evidence>
<dbReference type="OrthoDB" id="3788331at2759"/>
<dbReference type="RefSeq" id="XP_033687093.1">
    <property type="nucleotide sequence ID" value="XM_033828418.1"/>
</dbReference>